<proteinExistence type="predicted"/>
<sequence length="114" mass="13063">MNKGINKENLNERKQFFIDIIAKFCDKCGTPYTGSNLEIIQDNNISSIIHFSCSNCKSNHIATFIKPMGISNRMPINTDLDIEEIGKFASKQETSLEEILDIYIYLKEKEKIVI</sequence>
<protein>
    <submittedName>
        <fullName evidence="1">Uncharacterized protein</fullName>
    </submittedName>
</protein>
<comment type="caution">
    <text evidence="1">The sequence shown here is derived from an EMBL/GenBank/DDBJ whole genome shotgun (WGS) entry which is preliminary data.</text>
</comment>
<organism evidence="1 2">
    <name type="scientific">Candidatus Dojkabacteria bacterium HGW-Dojkabacteria-1</name>
    <dbReference type="NCBI Taxonomy" id="2013761"/>
    <lineage>
        <taxon>Bacteria</taxon>
        <taxon>Candidatus Dojkabacteria</taxon>
    </lineage>
</organism>
<dbReference type="EMBL" id="PHAO01000001">
    <property type="protein sequence ID" value="PKN02478.1"/>
    <property type="molecule type" value="Genomic_DNA"/>
</dbReference>
<evidence type="ECO:0000313" key="1">
    <source>
        <dbReference type="EMBL" id="PKN02478.1"/>
    </source>
</evidence>
<name>A0A2N2F2R5_9BACT</name>
<dbReference type="Proteomes" id="UP000233417">
    <property type="component" value="Unassembled WGS sequence"/>
</dbReference>
<evidence type="ECO:0000313" key="2">
    <source>
        <dbReference type="Proteomes" id="UP000233417"/>
    </source>
</evidence>
<accession>A0A2N2F2R5</accession>
<dbReference type="AlphaFoldDB" id="A0A2N2F2R5"/>
<reference evidence="1 2" key="1">
    <citation type="journal article" date="2017" name="ISME J.">
        <title>Potential for microbial H2 and metal transformations associated with novel bacteria and archaea in deep terrestrial subsurface sediments.</title>
        <authorList>
            <person name="Hernsdorf A.W."/>
            <person name="Amano Y."/>
            <person name="Miyakawa K."/>
            <person name="Ise K."/>
            <person name="Suzuki Y."/>
            <person name="Anantharaman K."/>
            <person name="Probst A."/>
            <person name="Burstein D."/>
            <person name="Thomas B.C."/>
            <person name="Banfield J.F."/>
        </authorList>
    </citation>
    <scope>NUCLEOTIDE SEQUENCE [LARGE SCALE GENOMIC DNA]</scope>
    <source>
        <strain evidence="1">HGW-Dojkabacteria-1</strain>
    </source>
</reference>
<gene>
    <name evidence="1" type="ORF">CVU76_00345</name>
</gene>